<protein>
    <recommendedName>
        <fullName evidence="11">Glycosyltransferase family 29 (Sialyltransferase)</fullName>
    </recommendedName>
</protein>
<evidence type="ECO:0000256" key="7">
    <source>
        <dbReference type="ARBA" id="ARBA00023136"/>
    </source>
</evidence>
<evidence type="ECO:0000256" key="1">
    <source>
        <dbReference type="ARBA" id="ARBA00004167"/>
    </source>
</evidence>
<evidence type="ECO:0000256" key="5">
    <source>
        <dbReference type="ARBA" id="ARBA00022692"/>
    </source>
</evidence>
<dbReference type="AlphaFoldDB" id="A0A1D9MF21"/>
<dbReference type="GO" id="GO:0012505">
    <property type="term" value="C:endomembrane system"/>
    <property type="evidence" value="ECO:0007669"/>
    <property type="project" value="UniProtKB-SubCell"/>
</dbReference>
<evidence type="ECO:0000256" key="2">
    <source>
        <dbReference type="ARBA" id="ARBA00004308"/>
    </source>
</evidence>
<dbReference type="STRING" id="1850250.LPB142_14955"/>
<dbReference type="Gene3D" id="3.90.1480.20">
    <property type="entry name" value="Glycosyl transferase family 29"/>
    <property type="match status" value="1"/>
</dbReference>
<evidence type="ECO:0000313" key="10">
    <source>
        <dbReference type="Proteomes" id="UP000176562"/>
    </source>
</evidence>
<evidence type="ECO:0000256" key="4">
    <source>
        <dbReference type="ARBA" id="ARBA00022679"/>
    </source>
</evidence>
<dbReference type="Pfam" id="PF00777">
    <property type="entry name" value="Glyco_transf_29"/>
    <property type="match status" value="1"/>
</dbReference>
<dbReference type="EMBL" id="CP017781">
    <property type="protein sequence ID" value="AOZ70471.1"/>
    <property type="molecule type" value="Genomic_DNA"/>
</dbReference>
<dbReference type="RefSeq" id="WP_071166840.1">
    <property type="nucleotide sequence ID" value="NZ_CP017781.1"/>
</dbReference>
<keyword evidence="4" id="KW-0808">Transferase</keyword>
<keyword evidence="7" id="KW-0472">Membrane</keyword>
<evidence type="ECO:0000256" key="6">
    <source>
        <dbReference type="ARBA" id="ARBA00022989"/>
    </source>
</evidence>
<name>A0A1D9MF21_9RHOB</name>
<dbReference type="InterPro" id="IPR038578">
    <property type="entry name" value="GT29-like_sf"/>
</dbReference>
<keyword evidence="6" id="KW-1133">Transmembrane helix</keyword>
<evidence type="ECO:0000256" key="3">
    <source>
        <dbReference type="ARBA" id="ARBA00022676"/>
    </source>
</evidence>
<keyword evidence="10" id="KW-1185">Reference proteome</keyword>
<dbReference type="InterPro" id="IPR001675">
    <property type="entry name" value="Glyco_trans_29"/>
</dbReference>
<keyword evidence="5" id="KW-0812">Transmembrane</keyword>
<dbReference type="KEGG" id="rhp:LPB142_14955"/>
<proteinExistence type="predicted"/>
<evidence type="ECO:0000313" key="9">
    <source>
        <dbReference type="EMBL" id="AOZ70471.1"/>
    </source>
</evidence>
<sequence length="206" mass="22103">MSRAGFYLARLMRREAPIAALSVPQAALLNDLAGRRVALVGNARALSESQLGAEIDGHDLVIRINRAPMPAAASHGARTDWLALATRLGGADRARIGAARYLWMSHKRKRLDWATASSPGFYLHPLADYAALKARLGAQPTTGAMLIDLLARAPLAGLRLYGFDFMASLSLSGGRRAEQTPHDFAAEAAMVADLMARDSRITLAKS</sequence>
<comment type="subcellular location">
    <subcellularLocation>
        <location evidence="2">Endomembrane system</location>
    </subcellularLocation>
    <subcellularLocation>
        <location evidence="1">Membrane</location>
        <topology evidence="1">Single-pass membrane protein</topology>
    </subcellularLocation>
</comment>
<evidence type="ECO:0000256" key="8">
    <source>
        <dbReference type="ARBA" id="ARBA00023180"/>
    </source>
</evidence>
<dbReference type="GO" id="GO:0016020">
    <property type="term" value="C:membrane"/>
    <property type="evidence" value="ECO:0007669"/>
    <property type="project" value="UniProtKB-SubCell"/>
</dbReference>
<organism evidence="9 10">
    <name type="scientific">Rhodobacter xanthinilyticus</name>
    <dbReference type="NCBI Taxonomy" id="1850250"/>
    <lineage>
        <taxon>Bacteria</taxon>
        <taxon>Pseudomonadati</taxon>
        <taxon>Pseudomonadota</taxon>
        <taxon>Alphaproteobacteria</taxon>
        <taxon>Rhodobacterales</taxon>
        <taxon>Rhodobacter group</taxon>
        <taxon>Rhodobacter</taxon>
    </lineage>
</organism>
<gene>
    <name evidence="9" type="ORF">LPB142_14955</name>
</gene>
<keyword evidence="3" id="KW-0328">Glycosyltransferase</keyword>
<evidence type="ECO:0008006" key="11">
    <source>
        <dbReference type="Google" id="ProtNLM"/>
    </source>
</evidence>
<keyword evidence="8" id="KW-0325">Glycoprotein</keyword>
<accession>A0A1D9MF21</accession>
<dbReference type="Proteomes" id="UP000176562">
    <property type="component" value="Chromosome"/>
</dbReference>
<reference evidence="9 10" key="1">
    <citation type="submission" date="2016-10" db="EMBL/GenBank/DDBJ databases">
        <title>Rhodobacter sp. LPB0142, isolated from sea water.</title>
        <authorList>
            <person name="Kim E."/>
            <person name="Yi H."/>
        </authorList>
    </citation>
    <scope>NUCLEOTIDE SEQUENCE [LARGE SCALE GENOMIC DNA]</scope>
    <source>
        <strain evidence="9 10">LPB0142</strain>
    </source>
</reference>
<dbReference type="GO" id="GO:0008373">
    <property type="term" value="F:sialyltransferase activity"/>
    <property type="evidence" value="ECO:0007669"/>
    <property type="project" value="InterPro"/>
</dbReference>